<dbReference type="AlphaFoldDB" id="A0A392QQG7"/>
<evidence type="ECO:0000313" key="1">
    <source>
        <dbReference type="EMBL" id="MCI26209.1"/>
    </source>
</evidence>
<accession>A0A392QQG7</accession>
<protein>
    <submittedName>
        <fullName evidence="1">Uncharacterized protein</fullName>
    </submittedName>
</protein>
<sequence>MWNHHSGFEEGVVKASRAARWLEKIGVVAVVGARRGRLGREALV</sequence>
<evidence type="ECO:0000313" key="2">
    <source>
        <dbReference type="Proteomes" id="UP000265520"/>
    </source>
</evidence>
<dbReference type="Proteomes" id="UP000265520">
    <property type="component" value="Unassembled WGS sequence"/>
</dbReference>
<comment type="caution">
    <text evidence="1">The sequence shown here is derived from an EMBL/GenBank/DDBJ whole genome shotgun (WGS) entry which is preliminary data.</text>
</comment>
<keyword evidence="2" id="KW-1185">Reference proteome</keyword>
<proteinExistence type="predicted"/>
<organism evidence="1 2">
    <name type="scientific">Trifolium medium</name>
    <dbReference type="NCBI Taxonomy" id="97028"/>
    <lineage>
        <taxon>Eukaryota</taxon>
        <taxon>Viridiplantae</taxon>
        <taxon>Streptophyta</taxon>
        <taxon>Embryophyta</taxon>
        <taxon>Tracheophyta</taxon>
        <taxon>Spermatophyta</taxon>
        <taxon>Magnoliopsida</taxon>
        <taxon>eudicotyledons</taxon>
        <taxon>Gunneridae</taxon>
        <taxon>Pentapetalae</taxon>
        <taxon>rosids</taxon>
        <taxon>fabids</taxon>
        <taxon>Fabales</taxon>
        <taxon>Fabaceae</taxon>
        <taxon>Papilionoideae</taxon>
        <taxon>50 kb inversion clade</taxon>
        <taxon>NPAAA clade</taxon>
        <taxon>Hologalegina</taxon>
        <taxon>IRL clade</taxon>
        <taxon>Trifolieae</taxon>
        <taxon>Trifolium</taxon>
    </lineage>
</organism>
<dbReference type="EMBL" id="LXQA010151863">
    <property type="protein sequence ID" value="MCI26209.1"/>
    <property type="molecule type" value="Genomic_DNA"/>
</dbReference>
<name>A0A392QQG7_9FABA</name>
<reference evidence="1 2" key="1">
    <citation type="journal article" date="2018" name="Front. Plant Sci.">
        <title>Red Clover (Trifolium pratense) and Zigzag Clover (T. medium) - A Picture of Genomic Similarities and Differences.</title>
        <authorList>
            <person name="Dluhosova J."/>
            <person name="Istvanek J."/>
            <person name="Nedelnik J."/>
            <person name="Repkova J."/>
        </authorList>
    </citation>
    <scope>NUCLEOTIDE SEQUENCE [LARGE SCALE GENOMIC DNA]</scope>
    <source>
        <strain evidence="2">cv. 10/8</strain>
        <tissue evidence="1">Leaf</tissue>
    </source>
</reference>